<evidence type="ECO:0000313" key="3">
    <source>
        <dbReference type="Proteomes" id="UP001304461"/>
    </source>
</evidence>
<protein>
    <submittedName>
        <fullName evidence="2">ImmA/IrrE family metallo-endopeptidase</fullName>
    </submittedName>
</protein>
<dbReference type="InterPro" id="IPR010359">
    <property type="entry name" value="IrrE_HExxH"/>
</dbReference>
<sequence length="328" mass="37363">MNLDDFQANIGWTETQCDMLFKGTLHIDEEVAADLARTIGPSKSFWIQRETGYREEQTSDSNWLKQLPVRELVRLGWIADKSLDGNRQAVLDFFGVSSPTEWSNYWPPVVLSTNFKHTFAFESEIASVASWLRRGELLADQTDCQEWSDQLARESISTIRRLTRIKDTKLMISKLASICASFGVAVIVEKPPQGCRATGATRWLSPSRALLLLSGRYQTDDHFWFAFFHELGHLILHRNQKTQIEMTGSSSKLENEANKFAQDAIIPSDRWAELSSLPKHLRSIVRFAASIGVSRSLVVGQLQHIGRIHHSELNWMKKKFNISNNSLE</sequence>
<name>A0ABU5RVQ1_9CYAN</name>
<keyword evidence="3" id="KW-1185">Reference proteome</keyword>
<dbReference type="Proteomes" id="UP001304461">
    <property type="component" value="Unassembled WGS sequence"/>
</dbReference>
<feature type="domain" description="IrrE N-terminal-like" evidence="1">
    <location>
        <begin position="206"/>
        <end position="298"/>
    </location>
</feature>
<dbReference type="Gene3D" id="1.10.10.2910">
    <property type="match status" value="1"/>
</dbReference>
<dbReference type="EMBL" id="JAYGHX010000006">
    <property type="protein sequence ID" value="MEA5391798.1"/>
    <property type="molecule type" value="Genomic_DNA"/>
</dbReference>
<dbReference type="PANTHER" id="PTHR43236">
    <property type="entry name" value="ANTITOXIN HIGA1"/>
    <property type="match status" value="1"/>
</dbReference>
<accession>A0ABU5RVQ1</accession>
<evidence type="ECO:0000259" key="1">
    <source>
        <dbReference type="Pfam" id="PF06114"/>
    </source>
</evidence>
<reference evidence="2 3" key="1">
    <citation type="submission" date="2023-12" db="EMBL/GenBank/DDBJ databases">
        <title>Baltic Sea Cyanobacteria.</title>
        <authorList>
            <person name="Delbaje E."/>
            <person name="Fewer D.P."/>
            <person name="Shishido T.K."/>
        </authorList>
    </citation>
    <scope>NUCLEOTIDE SEQUENCE [LARGE SCALE GENOMIC DNA]</scope>
    <source>
        <strain evidence="2 3">UHCC 0139</strain>
    </source>
</reference>
<organism evidence="2 3">
    <name type="scientific">Cyanobium gracile UHCC 0139</name>
    <dbReference type="NCBI Taxonomy" id="3110308"/>
    <lineage>
        <taxon>Bacteria</taxon>
        <taxon>Bacillati</taxon>
        <taxon>Cyanobacteriota</taxon>
        <taxon>Cyanophyceae</taxon>
        <taxon>Synechococcales</taxon>
        <taxon>Prochlorococcaceae</taxon>
        <taxon>Cyanobium</taxon>
    </lineage>
</organism>
<proteinExistence type="predicted"/>
<dbReference type="PANTHER" id="PTHR43236:SF1">
    <property type="entry name" value="BLL7220 PROTEIN"/>
    <property type="match status" value="1"/>
</dbReference>
<gene>
    <name evidence="2" type="ORF">VB738_11080</name>
</gene>
<dbReference type="InterPro" id="IPR052345">
    <property type="entry name" value="Rad_response_metalloprotease"/>
</dbReference>
<dbReference type="RefSeq" id="WP_323305785.1">
    <property type="nucleotide sequence ID" value="NZ_JAYGHX010000006.1"/>
</dbReference>
<evidence type="ECO:0000313" key="2">
    <source>
        <dbReference type="EMBL" id="MEA5391798.1"/>
    </source>
</evidence>
<comment type="caution">
    <text evidence="2">The sequence shown here is derived from an EMBL/GenBank/DDBJ whole genome shotgun (WGS) entry which is preliminary data.</text>
</comment>
<dbReference type="Pfam" id="PF06114">
    <property type="entry name" value="Peptidase_M78"/>
    <property type="match status" value="1"/>
</dbReference>